<dbReference type="Proteomes" id="UP000813384">
    <property type="component" value="Unassembled WGS sequence"/>
</dbReference>
<reference evidence="1" key="2">
    <citation type="submission" date="2021-11" db="EMBL/GenBank/DDBJ databases">
        <authorList>
            <person name="Gilroy R."/>
        </authorList>
    </citation>
    <scope>NUCLEOTIDE SEQUENCE</scope>
    <source>
        <strain evidence="1">150</strain>
    </source>
</reference>
<accession>A0A9E3ZU12</accession>
<name>A0A9E3ZU12_9ENTE</name>
<comment type="caution">
    <text evidence="1">The sequence shown here is derived from an EMBL/GenBank/DDBJ whole genome shotgun (WGS) entry which is preliminary data.</text>
</comment>
<reference evidence="1" key="1">
    <citation type="journal article" date="2021" name="PeerJ">
        <title>Extensive microbial diversity within the chicken gut microbiome revealed by metagenomics and culture.</title>
        <authorList>
            <person name="Gilroy R."/>
            <person name="Ravi A."/>
            <person name="Getino M."/>
            <person name="Pursley I."/>
            <person name="Horton D.L."/>
            <person name="Alikhan N.F."/>
            <person name="Baker D."/>
            <person name="Gharbi K."/>
            <person name="Hall N."/>
            <person name="Watson M."/>
            <person name="Adriaenssens E.M."/>
            <person name="Foster-Nyarko E."/>
            <person name="Jarju S."/>
            <person name="Secka A."/>
            <person name="Antonio M."/>
            <person name="Oren A."/>
            <person name="Chaudhuri R.R."/>
            <person name="La Ragione R."/>
            <person name="Hildebrand F."/>
            <person name="Pallen M.J."/>
        </authorList>
    </citation>
    <scope>NUCLEOTIDE SEQUENCE</scope>
    <source>
        <strain evidence="1">150</strain>
    </source>
</reference>
<sequence>MKQMIIETVAKRMNEANYWPNQDAQWQNEIHSLLEKAIEYDGRRMT</sequence>
<evidence type="ECO:0000313" key="2">
    <source>
        <dbReference type="Proteomes" id="UP000813384"/>
    </source>
</evidence>
<gene>
    <name evidence="1" type="ORF">K8V42_05110</name>
</gene>
<organism evidence="1 2">
    <name type="scientific">Enterococcus aquimarinus</name>
    <dbReference type="NCBI Taxonomy" id="328396"/>
    <lineage>
        <taxon>Bacteria</taxon>
        <taxon>Bacillati</taxon>
        <taxon>Bacillota</taxon>
        <taxon>Bacilli</taxon>
        <taxon>Lactobacillales</taxon>
        <taxon>Enterococcaceae</taxon>
        <taxon>Enterococcus</taxon>
    </lineage>
</organism>
<evidence type="ECO:0000313" key="1">
    <source>
        <dbReference type="EMBL" id="MCC9273651.1"/>
    </source>
</evidence>
<dbReference type="AlphaFoldDB" id="A0A9E3ZU12"/>
<protein>
    <submittedName>
        <fullName evidence="1">Uncharacterized protein</fullName>
    </submittedName>
</protein>
<proteinExistence type="predicted"/>
<dbReference type="EMBL" id="JAJJVO010000078">
    <property type="protein sequence ID" value="MCC9273651.1"/>
    <property type="molecule type" value="Genomic_DNA"/>
</dbReference>